<dbReference type="EMBL" id="BAAARI010000006">
    <property type="protein sequence ID" value="GAA2572953.1"/>
    <property type="molecule type" value="Genomic_DNA"/>
</dbReference>
<name>A0ABP6BII7_9MICO</name>
<dbReference type="Gene3D" id="3.30.870.10">
    <property type="entry name" value="Endonuclease Chain A"/>
    <property type="match status" value="1"/>
</dbReference>
<sequence length="388" mass="42195">MKAYFSAQPWDGGRNLEDFLAEATATPSSDSRLRIAVAWTKRSGIDLAAPHFERVRAEGGRVELITGLSAGGATRQGLARALELCDSVHVVFDESGPTFHPKLYMYRGEPLDRLLVGSNNLTAGGYFRNVEAAIDIQAGVDDDRTVFDEVDGWLDELLSDDALTLPLTPELLEELVEHPRFRIGDEDAVATPKSEAAGASPDVHPPTSPFGKSQRKRRYVAALSKRAKSTATLGPASGLEEAVVEHIWSKSLSRSEALRPNPGSNPTAVLRLGKAGYPIDKNSYFVGEFFGDLDWSDPDEHQKSVCVVPFDCTVDGEPLGVHKLKVDYKLARVAGQNNVPTVLHWGSLSPFVRAVDHIGSRVILRALSNGGYELEIKDEADVDPSELP</sequence>
<evidence type="ECO:0008006" key="5">
    <source>
        <dbReference type="Google" id="ProtNLM"/>
    </source>
</evidence>
<keyword evidence="4" id="KW-1185">Reference proteome</keyword>
<comment type="caution">
    <text evidence="3">The sequence shown here is derived from an EMBL/GenBank/DDBJ whole genome shotgun (WGS) entry which is preliminary data.</text>
</comment>
<dbReference type="CDD" id="cd09117">
    <property type="entry name" value="PLDc_Bfil_DEXD_like"/>
    <property type="match status" value="1"/>
</dbReference>
<reference evidence="4" key="2">
    <citation type="journal article" date="2019" name="Int. J. Syst. Evol. Microbiol.">
        <title>The Global Catalogue of Microorganisms (GCM) 10K type strain sequencing project: providing services to taxonomists for standard genome sequencing and annotation.</title>
        <authorList>
            <consortium name="The Broad Institute Genomics Platform"/>
            <consortium name="The Broad Institute Genome Sequencing Center for Infectious Disease"/>
            <person name="Wu L."/>
            <person name="Ma J."/>
        </authorList>
    </citation>
    <scope>NUCLEOTIDE SEQUENCE [LARGE SCALE GENOMIC DNA]</scope>
    <source>
        <strain evidence="4">JCM 16365</strain>
    </source>
</reference>
<dbReference type="EMBL" id="BAAARI010000002">
    <property type="protein sequence ID" value="GAA2568920.1"/>
    <property type="molecule type" value="Genomic_DNA"/>
</dbReference>
<dbReference type="RefSeq" id="WP_344226492.1">
    <property type="nucleotide sequence ID" value="NZ_BAAARI010000002.1"/>
</dbReference>
<evidence type="ECO:0000313" key="3">
    <source>
        <dbReference type="EMBL" id="GAA2572953.1"/>
    </source>
</evidence>
<evidence type="ECO:0000313" key="2">
    <source>
        <dbReference type="EMBL" id="GAA2568920.1"/>
    </source>
</evidence>
<accession>A0ABP6BII7</accession>
<organism evidence="3 4">
    <name type="scientific">Microbacterium binotii</name>
    <dbReference type="NCBI Taxonomy" id="462710"/>
    <lineage>
        <taxon>Bacteria</taxon>
        <taxon>Bacillati</taxon>
        <taxon>Actinomycetota</taxon>
        <taxon>Actinomycetes</taxon>
        <taxon>Micrococcales</taxon>
        <taxon>Microbacteriaceae</taxon>
        <taxon>Microbacterium</taxon>
    </lineage>
</organism>
<evidence type="ECO:0000256" key="1">
    <source>
        <dbReference type="SAM" id="MobiDB-lite"/>
    </source>
</evidence>
<proteinExistence type="predicted"/>
<reference evidence="3" key="3">
    <citation type="submission" date="2023-12" db="EMBL/GenBank/DDBJ databases">
        <authorList>
            <person name="Sun Q."/>
            <person name="Inoue M."/>
        </authorList>
    </citation>
    <scope>NUCLEOTIDE SEQUENCE</scope>
    <source>
        <strain evidence="3">JCM 16365</strain>
    </source>
</reference>
<feature type="region of interest" description="Disordered" evidence="1">
    <location>
        <begin position="191"/>
        <end position="215"/>
    </location>
</feature>
<gene>
    <name evidence="2" type="ORF">GCM10009862_04600</name>
    <name evidence="3" type="ORF">GCM10009862_09870</name>
</gene>
<evidence type="ECO:0000313" key="4">
    <source>
        <dbReference type="Proteomes" id="UP001500274"/>
    </source>
</evidence>
<reference evidence="3" key="1">
    <citation type="journal article" date="2014" name="Int. J. Syst. Evol. Microbiol.">
        <title>Complete genome of a new Firmicutes species belonging to the dominant human colonic microbiota ('Ruminococcus bicirculans') reveals two chromosomes and a selective capacity to utilize plant glucans.</title>
        <authorList>
            <consortium name="NISC Comparative Sequencing Program"/>
            <person name="Wegmann U."/>
            <person name="Louis P."/>
            <person name="Goesmann A."/>
            <person name="Henrissat B."/>
            <person name="Duncan S.H."/>
            <person name="Flint H.J."/>
        </authorList>
    </citation>
    <scope>NUCLEOTIDE SEQUENCE</scope>
    <source>
        <strain evidence="3">JCM 16365</strain>
    </source>
</reference>
<dbReference type="Proteomes" id="UP001500274">
    <property type="component" value="Unassembled WGS sequence"/>
</dbReference>
<protein>
    <recommendedName>
        <fullName evidence="5">Phospholipase D-like domain-containing protein</fullName>
    </recommendedName>
</protein>